<proteinExistence type="predicted"/>
<dbReference type="AlphaFoldDB" id="A0A1M4SDP7"/>
<dbReference type="EMBL" id="FQVC01000001">
    <property type="protein sequence ID" value="SHE30285.1"/>
    <property type="molecule type" value="Genomic_DNA"/>
</dbReference>
<gene>
    <name evidence="1" type="ORF">SAMN02745223_00002</name>
</gene>
<sequence length="45" mass="4815">MGNESCLLSPEARWNLFVLNTILLTALPADLARGSRVTSAVLWGG</sequence>
<organism evidence="1 2">
    <name type="scientific">Devosia limi DSM 17137</name>
    <dbReference type="NCBI Taxonomy" id="1121477"/>
    <lineage>
        <taxon>Bacteria</taxon>
        <taxon>Pseudomonadati</taxon>
        <taxon>Pseudomonadota</taxon>
        <taxon>Alphaproteobacteria</taxon>
        <taxon>Hyphomicrobiales</taxon>
        <taxon>Devosiaceae</taxon>
        <taxon>Devosia</taxon>
    </lineage>
</organism>
<evidence type="ECO:0000313" key="1">
    <source>
        <dbReference type="EMBL" id="SHE30285.1"/>
    </source>
</evidence>
<name>A0A1M4SDP7_9HYPH</name>
<protein>
    <submittedName>
        <fullName evidence="1">Uncharacterized protein</fullName>
    </submittedName>
</protein>
<accession>A0A1M4SDP7</accession>
<evidence type="ECO:0000313" key="2">
    <source>
        <dbReference type="Proteomes" id="UP000184533"/>
    </source>
</evidence>
<dbReference type="Proteomes" id="UP000184533">
    <property type="component" value="Unassembled WGS sequence"/>
</dbReference>
<reference evidence="1 2" key="1">
    <citation type="submission" date="2016-11" db="EMBL/GenBank/DDBJ databases">
        <authorList>
            <person name="Jaros S."/>
            <person name="Januszkiewicz K."/>
            <person name="Wedrychowicz H."/>
        </authorList>
    </citation>
    <scope>NUCLEOTIDE SEQUENCE [LARGE SCALE GENOMIC DNA]</scope>
    <source>
        <strain evidence="1 2">DSM 17137</strain>
    </source>
</reference>